<proteinExistence type="predicted"/>
<feature type="transmembrane region" description="Helical" evidence="6">
    <location>
        <begin position="287"/>
        <end position="307"/>
    </location>
</feature>
<keyword evidence="4 6" id="KW-1133">Transmembrane helix</keyword>
<evidence type="ECO:0000256" key="3">
    <source>
        <dbReference type="ARBA" id="ARBA00022692"/>
    </source>
</evidence>
<dbReference type="EMBL" id="KQ474093">
    <property type="protein sequence ID" value="KPV71541.1"/>
    <property type="molecule type" value="Genomic_DNA"/>
</dbReference>
<evidence type="ECO:0000256" key="1">
    <source>
        <dbReference type="ARBA" id="ARBA00004141"/>
    </source>
</evidence>
<feature type="transmembrane region" description="Helical" evidence="6">
    <location>
        <begin position="121"/>
        <end position="140"/>
    </location>
</feature>
<dbReference type="PANTHER" id="PTHR43791">
    <property type="entry name" value="PERMEASE-RELATED"/>
    <property type="match status" value="1"/>
</dbReference>
<feature type="transmembrane region" description="Helical" evidence="6">
    <location>
        <begin position="94"/>
        <end position="114"/>
    </location>
</feature>
<dbReference type="InterPro" id="IPR011701">
    <property type="entry name" value="MFS"/>
</dbReference>
<accession>A0A0N8PZ75</accession>
<reference evidence="8 9" key="1">
    <citation type="journal article" date="2015" name="Front. Microbiol.">
        <title>Genome sequence of the plant growth promoting endophytic yeast Rhodotorula graminis WP1.</title>
        <authorList>
            <person name="Firrincieli A."/>
            <person name="Otillar R."/>
            <person name="Salamov A."/>
            <person name="Schmutz J."/>
            <person name="Khan Z."/>
            <person name="Redman R.S."/>
            <person name="Fleck N.D."/>
            <person name="Lindquist E."/>
            <person name="Grigoriev I.V."/>
            <person name="Doty S.L."/>
        </authorList>
    </citation>
    <scope>NUCLEOTIDE SEQUENCE [LARGE SCALE GENOMIC DNA]</scope>
    <source>
        <strain evidence="8 9">WP1</strain>
    </source>
</reference>
<dbReference type="PROSITE" id="PS50850">
    <property type="entry name" value="MFS"/>
    <property type="match status" value="1"/>
</dbReference>
<dbReference type="SUPFAM" id="SSF103473">
    <property type="entry name" value="MFS general substrate transporter"/>
    <property type="match status" value="1"/>
</dbReference>
<evidence type="ECO:0000256" key="6">
    <source>
        <dbReference type="SAM" id="Phobius"/>
    </source>
</evidence>
<comment type="subcellular location">
    <subcellularLocation>
        <location evidence="1">Membrane</location>
        <topology evidence="1">Multi-pass membrane protein</topology>
    </subcellularLocation>
</comment>
<dbReference type="AlphaFoldDB" id="A0A0N8PZ75"/>
<evidence type="ECO:0000256" key="5">
    <source>
        <dbReference type="ARBA" id="ARBA00023136"/>
    </source>
</evidence>
<dbReference type="InterPro" id="IPR036259">
    <property type="entry name" value="MFS_trans_sf"/>
</dbReference>
<evidence type="ECO:0000313" key="8">
    <source>
        <dbReference type="EMBL" id="KPV71541.1"/>
    </source>
</evidence>
<dbReference type="Gene3D" id="1.20.1250.20">
    <property type="entry name" value="MFS general substrate transporter like domains"/>
    <property type="match status" value="2"/>
</dbReference>
<keyword evidence="3 6" id="KW-0812">Transmembrane</keyword>
<keyword evidence="5 6" id="KW-0472">Membrane</keyword>
<evidence type="ECO:0000256" key="2">
    <source>
        <dbReference type="ARBA" id="ARBA00022448"/>
    </source>
</evidence>
<dbReference type="FunFam" id="1.20.1250.20:FF:000013">
    <property type="entry name" value="MFS general substrate transporter"/>
    <property type="match status" value="1"/>
</dbReference>
<dbReference type="PANTHER" id="PTHR43791:SF92">
    <property type="entry name" value="AGL026WP"/>
    <property type="match status" value="1"/>
</dbReference>
<dbReference type="GO" id="GO:0016020">
    <property type="term" value="C:membrane"/>
    <property type="evidence" value="ECO:0007669"/>
    <property type="project" value="UniProtKB-SubCell"/>
</dbReference>
<gene>
    <name evidence="8" type="ORF">RHOBADRAFT_56578</name>
</gene>
<dbReference type="InterPro" id="IPR020846">
    <property type="entry name" value="MFS_dom"/>
</dbReference>
<name>A0A0N8PZ75_RHOGW</name>
<feature type="transmembrane region" description="Helical" evidence="6">
    <location>
        <begin position="214"/>
        <end position="237"/>
    </location>
</feature>
<dbReference type="OrthoDB" id="2985014at2759"/>
<dbReference type="Proteomes" id="UP000053890">
    <property type="component" value="Unassembled WGS sequence"/>
</dbReference>
<keyword evidence="2" id="KW-0813">Transport</keyword>
<keyword evidence="9" id="KW-1185">Reference proteome</keyword>
<dbReference type="STRING" id="578459.A0A0N8PZ75"/>
<feature type="transmembrane region" description="Helical" evidence="6">
    <location>
        <begin position="146"/>
        <end position="170"/>
    </location>
</feature>
<feature type="transmembrane region" description="Helical" evidence="6">
    <location>
        <begin position="441"/>
        <end position="464"/>
    </location>
</feature>
<feature type="transmembrane region" description="Helical" evidence="6">
    <location>
        <begin position="182"/>
        <end position="202"/>
    </location>
</feature>
<dbReference type="GeneID" id="28978863"/>
<dbReference type="GO" id="GO:0022857">
    <property type="term" value="F:transmembrane transporter activity"/>
    <property type="evidence" value="ECO:0007669"/>
    <property type="project" value="InterPro"/>
</dbReference>
<feature type="transmembrane region" description="Helical" evidence="6">
    <location>
        <begin position="410"/>
        <end position="429"/>
    </location>
</feature>
<dbReference type="Pfam" id="PF07690">
    <property type="entry name" value="MFS_1"/>
    <property type="match status" value="1"/>
</dbReference>
<sequence length="505" mass="55455">MADKKLSVLQIENVNGVDAGNVSELQKEIDIIAALTPEEYAVEEKALVRKLDMRLMPVLWILLVLNYLDRNALASARVQGIEEDLGMKGTDFNVAISILFAAYIIGGIPANMILSRSRPSYFIAFFVALWGLVSLCTAFVKTRNQLYAVRVLLGLVEAPYFPGSVFLLSSWHKRSELALRTAILYTGSLLAGAFSGFISGGVQASLDGVRGLESWRWVFLIEGAITVFAAICAVFLLPDYPATTKSFTLRQRALAVYRLEVDAGSKDGEEQVGQLATLKAAVLDWRLWALCVITAAKTTASAFTQFIPTVMRDFHYSKTNTLLITAPPYVVAAIFSLVLSRLSDRKGQRCYFFVVPLAVGMIGFIIAAATLNTAARYVAIVLALCGLHGNFNILLAWYSGVFQRPRAKRAVAIGFINSFGNLAQIWSPYLYPKSDGPEYSIAFITNSVVAALAIALCLVLRFFLARDNARMDREEAELYGDDEKDAGSDGVSRMAPAQKQLRYVL</sequence>
<feature type="transmembrane region" description="Helical" evidence="6">
    <location>
        <begin position="377"/>
        <end position="398"/>
    </location>
</feature>
<organism evidence="8 9">
    <name type="scientific">Rhodotorula graminis (strain WP1)</name>
    <dbReference type="NCBI Taxonomy" id="578459"/>
    <lineage>
        <taxon>Eukaryota</taxon>
        <taxon>Fungi</taxon>
        <taxon>Dikarya</taxon>
        <taxon>Basidiomycota</taxon>
        <taxon>Pucciniomycotina</taxon>
        <taxon>Microbotryomycetes</taxon>
        <taxon>Sporidiobolales</taxon>
        <taxon>Sporidiobolaceae</taxon>
        <taxon>Rhodotorula</taxon>
    </lineage>
</organism>
<dbReference type="OMA" id="YGSFGCI"/>
<dbReference type="FunFam" id="1.20.1250.20:FF:000057">
    <property type="entry name" value="MFS general substrate transporter"/>
    <property type="match status" value="1"/>
</dbReference>
<evidence type="ECO:0000259" key="7">
    <source>
        <dbReference type="PROSITE" id="PS50850"/>
    </source>
</evidence>
<evidence type="ECO:0000313" key="9">
    <source>
        <dbReference type="Proteomes" id="UP000053890"/>
    </source>
</evidence>
<dbReference type="RefSeq" id="XP_018267590.1">
    <property type="nucleotide sequence ID" value="XM_018418416.1"/>
</dbReference>
<feature type="domain" description="Major facilitator superfamily (MFS) profile" evidence="7">
    <location>
        <begin position="55"/>
        <end position="468"/>
    </location>
</feature>
<evidence type="ECO:0000256" key="4">
    <source>
        <dbReference type="ARBA" id="ARBA00022989"/>
    </source>
</evidence>
<protein>
    <recommendedName>
        <fullName evidence="7">Major facilitator superfamily (MFS) profile domain-containing protein</fullName>
    </recommendedName>
</protein>
<feature type="transmembrane region" description="Helical" evidence="6">
    <location>
        <begin position="351"/>
        <end position="371"/>
    </location>
</feature>
<feature type="transmembrane region" description="Helical" evidence="6">
    <location>
        <begin position="319"/>
        <end position="339"/>
    </location>
</feature>